<dbReference type="Pfam" id="PF00356">
    <property type="entry name" value="LacI"/>
    <property type="match status" value="1"/>
</dbReference>
<evidence type="ECO:0000256" key="3">
    <source>
        <dbReference type="ARBA" id="ARBA00023163"/>
    </source>
</evidence>
<keyword evidence="1" id="KW-0805">Transcription regulation</keyword>
<dbReference type="InterPro" id="IPR028082">
    <property type="entry name" value="Peripla_BP_I"/>
</dbReference>
<evidence type="ECO:0000256" key="1">
    <source>
        <dbReference type="ARBA" id="ARBA00023015"/>
    </source>
</evidence>
<dbReference type="Pfam" id="PF13377">
    <property type="entry name" value="Peripla_BP_3"/>
    <property type="match status" value="1"/>
</dbReference>
<dbReference type="AlphaFoldDB" id="D5RSG9"/>
<gene>
    <name evidence="6" type="primary">cytR2</name>
    <name evidence="6" type="ORF">HMPREF0731_4033</name>
</gene>
<keyword evidence="2" id="KW-0238">DNA-binding</keyword>
<evidence type="ECO:0000313" key="6">
    <source>
        <dbReference type="EMBL" id="EFH09748.1"/>
    </source>
</evidence>
<organism evidence="6 7">
    <name type="scientific">Pseudoroseomonas cervicalis ATCC 49957</name>
    <dbReference type="NCBI Taxonomy" id="525371"/>
    <lineage>
        <taxon>Bacteria</taxon>
        <taxon>Pseudomonadati</taxon>
        <taxon>Pseudomonadota</taxon>
        <taxon>Alphaproteobacteria</taxon>
        <taxon>Acetobacterales</taxon>
        <taxon>Roseomonadaceae</taxon>
        <taxon>Roseomonas</taxon>
    </lineage>
</organism>
<evidence type="ECO:0000256" key="2">
    <source>
        <dbReference type="ARBA" id="ARBA00023125"/>
    </source>
</evidence>
<dbReference type="OrthoDB" id="8433438at2"/>
<dbReference type="EMBL" id="ADVL01000742">
    <property type="protein sequence ID" value="EFH09748.1"/>
    <property type="molecule type" value="Genomic_DNA"/>
</dbReference>
<dbReference type="RefSeq" id="WP_007003063.1">
    <property type="nucleotide sequence ID" value="NZ_GG770777.1"/>
</dbReference>
<reference evidence="6 7" key="1">
    <citation type="submission" date="2010-04" db="EMBL/GenBank/DDBJ databases">
        <authorList>
            <person name="Qin X."/>
            <person name="Bachman B."/>
            <person name="Battles P."/>
            <person name="Bell A."/>
            <person name="Bess C."/>
            <person name="Bickham C."/>
            <person name="Chaboub L."/>
            <person name="Chen D."/>
            <person name="Coyle M."/>
            <person name="Deiros D.R."/>
            <person name="Dinh H."/>
            <person name="Forbes L."/>
            <person name="Fowler G."/>
            <person name="Francisco L."/>
            <person name="Fu Q."/>
            <person name="Gubbala S."/>
            <person name="Hale W."/>
            <person name="Han Y."/>
            <person name="Hemphill L."/>
            <person name="Highlander S.K."/>
            <person name="Hirani K."/>
            <person name="Hogues M."/>
            <person name="Jackson L."/>
            <person name="Jakkamsetti A."/>
            <person name="Javaid M."/>
            <person name="Jiang H."/>
            <person name="Korchina V."/>
            <person name="Kovar C."/>
            <person name="Lara F."/>
            <person name="Lee S."/>
            <person name="Mata R."/>
            <person name="Mathew T."/>
            <person name="Moen C."/>
            <person name="Morales K."/>
            <person name="Munidasa M."/>
            <person name="Nazareth L."/>
            <person name="Ngo R."/>
            <person name="Nguyen L."/>
            <person name="Okwuonu G."/>
            <person name="Ongeri F."/>
            <person name="Patil S."/>
            <person name="Petrosino J."/>
            <person name="Pham C."/>
            <person name="Pham P."/>
            <person name="Pu L.-L."/>
            <person name="Puazo M."/>
            <person name="Raj R."/>
            <person name="Reid J."/>
            <person name="Rouhana J."/>
            <person name="Saada N."/>
            <person name="Shang Y."/>
            <person name="Simmons D."/>
            <person name="Thornton R."/>
            <person name="Warren J."/>
            <person name="Weissenberger G."/>
            <person name="Zhang J."/>
            <person name="Zhang L."/>
            <person name="Zhou C."/>
            <person name="Zhu D."/>
            <person name="Muzny D."/>
            <person name="Worley K."/>
            <person name="Gibbs R."/>
        </authorList>
    </citation>
    <scope>NUCLEOTIDE SEQUENCE [LARGE SCALE GENOMIC DNA]</scope>
    <source>
        <strain evidence="6 7">ATCC 49957</strain>
    </source>
</reference>
<dbReference type="SUPFAM" id="SSF53822">
    <property type="entry name" value="Periplasmic binding protein-like I"/>
    <property type="match status" value="1"/>
</dbReference>
<dbReference type="InterPro" id="IPR046335">
    <property type="entry name" value="LacI/GalR-like_sensor"/>
</dbReference>
<dbReference type="PROSITE" id="PS50932">
    <property type="entry name" value="HTH_LACI_2"/>
    <property type="match status" value="1"/>
</dbReference>
<feature type="compositionally biased region" description="Low complexity" evidence="4">
    <location>
        <begin position="323"/>
        <end position="334"/>
    </location>
</feature>
<evidence type="ECO:0000256" key="4">
    <source>
        <dbReference type="SAM" id="MobiDB-lite"/>
    </source>
</evidence>
<dbReference type="PANTHER" id="PTHR30146:SF109">
    <property type="entry name" value="HTH-TYPE TRANSCRIPTIONAL REGULATOR GALS"/>
    <property type="match status" value="1"/>
</dbReference>
<dbReference type="Gene3D" id="1.10.260.40">
    <property type="entry name" value="lambda repressor-like DNA-binding domains"/>
    <property type="match status" value="1"/>
</dbReference>
<dbReference type="Gene3D" id="3.40.50.2300">
    <property type="match status" value="2"/>
</dbReference>
<dbReference type="CDD" id="cd01392">
    <property type="entry name" value="HTH_LacI"/>
    <property type="match status" value="1"/>
</dbReference>
<dbReference type="SMART" id="SM00354">
    <property type="entry name" value="HTH_LACI"/>
    <property type="match status" value="1"/>
</dbReference>
<dbReference type="GO" id="GO:0003700">
    <property type="term" value="F:DNA-binding transcription factor activity"/>
    <property type="evidence" value="ECO:0007669"/>
    <property type="project" value="TreeGrafter"/>
</dbReference>
<dbReference type="SUPFAM" id="SSF47413">
    <property type="entry name" value="lambda repressor-like DNA-binding domains"/>
    <property type="match status" value="1"/>
</dbReference>
<dbReference type="GO" id="GO:0000976">
    <property type="term" value="F:transcription cis-regulatory region binding"/>
    <property type="evidence" value="ECO:0007669"/>
    <property type="project" value="TreeGrafter"/>
</dbReference>
<keyword evidence="3" id="KW-0804">Transcription</keyword>
<dbReference type="CDD" id="cd06278">
    <property type="entry name" value="PBP1_LacI-like"/>
    <property type="match status" value="1"/>
</dbReference>
<feature type="region of interest" description="Disordered" evidence="4">
    <location>
        <begin position="318"/>
        <end position="349"/>
    </location>
</feature>
<dbReference type="InterPro" id="IPR000843">
    <property type="entry name" value="HTH_LacI"/>
</dbReference>
<proteinExistence type="predicted"/>
<evidence type="ECO:0000313" key="7">
    <source>
        <dbReference type="Proteomes" id="UP000005324"/>
    </source>
</evidence>
<dbReference type="InterPro" id="IPR010982">
    <property type="entry name" value="Lambda_DNA-bd_dom_sf"/>
</dbReference>
<evidence type="ECO:0000259" key="5">
    <source>
        <dbReference type="PROSITE" id="PS50932"/>
    </source>
</evidence>
<accession>D5RSG9</accession>
<dbReference type="PANTHER" id="PTHR30146">
    <property type="entry name" value="LACI-RELATED TRANSCRIPTIONAL REPRESSOR"/>
    <property type="match status" value="1"/>
</dbReference>
<name>D5RSG9_9PROT</name>
<dbReference type="HOGENOM" id="CLU_037628_6_1_5"/>
<sequence>MPSRPAPRITIKDLARELGMSVATVARAFHEGAAIAEATRAQVLSRAAALGYQPNALARGMITRRTRIVGVVVSDLHNPFYPEALSLLCATLQQAGCNMMLVSGGEDPAGAEAAALRLLLSYQPAAVVILATTLGSEAAAACAAAGTPLLYLNRFPGEARAESILCDNEAGAAALTAHLLAQGARRPAFIGGMADASTQAERRAGFRRACAEAGIAAREHPAGAFSYQAGHDAALALLTGPEPPDALFCASDILAIGVLEAARHRLGLRVPQDLKVAGFDDIPMSAWPSHDLTTLRQPLEAMLQAALRWLGQVLEGAPPPPRLTRLPGTLLPRGSTASSPQKDTPCHTH</sequence>
<keyword evidence="7" id="KW-1185">Reference proteome</keyword>
<dbReference type="Proteomes" id="UP000005324">
    <property type="component" value="Unassembled WGS sequence"/>
</dbReference>
<protein>
    <submittedName>
        <fullName evidence="6">Sugar-binding domain protein</fullName>
    </submittedName>
</protein>
<feature type="domain" description="HTH lacI-type" evidence="5">
    <location>
        <begin position="9"/>
        <end position="63"/>
    </location>
</feature>
<comment type="caution">
    <text evidence="6">The sequence shown here is derived from an EMBL/GenBank/DDBJ whole genome shotgun (WGS) entry which is preliminary data.</text>
</comment>